<evidence type="ECO:0000256" key="2">
    <source>
        <dbReference type="ARBA" id="ARBA00022553"/>
    </source>
</evidence>
<comment type="subcellular location">
    <subcellularLocation>
        <location evidence="1">Nucleus</location>
    </subcellularLocation>
</comment>
<organism evidence="7">
    <name type="scientific">Dichomitus squalens</name>
    <dbReference type="NCBI Taxonomy" id="114155"/>
    <lineage>
        <taxon>Eukaryota</taxon>
        <taxon>Fungi</taxon>
        <taxon>Dikarya</taxon>
        <taxon>Basidiomycota</taxon>
        <taxon>Agaricomycotina</taxon>
        <taxon>Agaricomycetes</taxon>
        <taxon>Polyporales</taxon>
        <taxon>Polyporaceae</taxon>
        <taxon>Dichomitus</taxon>
    </lineage>
</organism>
<sequence length="231" mass="26006">MAGYFAFPPPGSAAAPLAFRQTLGDTDVNILHSSESQRQPQERSQSAERKPEAETQAQAQAQRQQTEREQIRLGEMEWVRAGGWLRDASGRKDKARTEQVRAEVRLVDEERRTLERWDAYEARWNALLSSTTSVTFADIPWPASPPPSSAEDLASDVITEFFLGPLLVRSSTVLMKDRIRTSILRWHPDKLSAIVSRTVEGDLDSVRAGINTVFHVLRSLQDLERNLDIPA</sequence>
<feature type="compositionally biased region" description="Low complexity" evidence="6">
    <location>
        <begin position="54"/>
        <end position="64"/>
    </location>
</feature>
<reference evidence="7" key="1">
    <citation type="submission" date="2019-01" db="EMBL/GenBank/DDBJ databases">
        <title>Draft genome sequences of three monokaryotic isolates of the white-rot basidiomycete fungus Dichomitus squalens.</title>
        <authorList>
            <consortium name="DOE Joint Genome Institute"/>
            <person name="Lopez S.C."/>
            <person name="Andreopoulos B."/>
            <person name="Pangilinan J."/>
            <person name="Lipzen A."/>
            <person name="Riley R."/>
            <person name="Ahrendt S."/>
            <person name="Ng V."/>
            <person name="Barry K."/>
            <person name="Daum C."/>
            <person name="Grigoriev I.V."/>
            <person name="Hilden K.S."/>
            <person name="Makela M.R."/>
            <person name="de Vries R.P."/>
        </authorList>
    </citation>
    <scope>NUCLEOTIDE SEQUENCE [LARGE SCALE GENOMIC DNA]</scope>
    <source>
        <strain evidence="7">OM18370.1</strain>
    </source>
</reference>
<dbReference type="AlphaFoldDB" id="A0A4V2K0E6"/>
<accession>A0A4V2K0E6</accession>
<evidence type="ECO:0000256" key="1">
    <source>
        <dbReference type="ARBA" id="ARBA00004123"/>
    </source>
</evidence>
<dbReference type="Proteomes" id="UP000292957">
    <property type="component" value="Unassembled WGS sequence"/>
</dbReference>
<proteinExistence type="predicted"/>
<gene>
    <name evidence="7" type="ORF">BD311DRAFT_758429</name>
</gene>
<dbReference type="PANTHER" id="PTHR15263:SF1">
    <property type="entry name" value="NF-KAPPA-B INHIBITOR-LIKE PROTEIN 1"/>
    <property type="match status" value="1"/>
</dbReference>
<dbReference type="GO" id="GO:0043124">
    <property type="term" value="P:negative regulation of canonical NF-kappaB signal transduction"/>
    <property type="evidence" value="ECO:0007669"/>
    <property type="project" value="InterPro"/>
</dbReference>
<dbReference type="InterPro" id="IPR038753">
    <property type="entry name" value="NFKBIL1"/>
</dbReference>
<dbReference type="EMBL" id="ML143421">
    <property type="protein sequence ID" value="TBU28543.1"/>
    <property type="molecule type" value="Genomic_DNA"/>
</dbReference>
<evidence type="ECO:0000256" key="4">
    <source>
        <dbReference type="ARBA" id="ARBA00023043"/>
    </source>
</evidence>
<name>A0A4V2K0E6_9APHY</name>
<feature type="region of interest" description="Disordered" evidence="6">
    <location>
        <begin position="30"/>
        <end position="71"/>
    </location>
</feature>
<protein>
    <submittedName>
        <fullName evidence="7">Uncharacterized protein</fullName>
    </submittedName>
</protein>
<evidence type="ECO:0000256" key="6">
    <source>
        <dbReference type="SAM" id="MobiDB-lite"/>
    </source>
</evidence>
<dbReference type="OrthoDB" id="3241983at2759"/>
<evidence type="ECO:0000256" key="3">
    <source>
        <dbReference type="ARBA" id="ARBA00022737"/>
    </source>
</evidence>
<keyword evidence="3" id="KW-0677">Repeat</keyword>
<feature type="compositionally biased region" description="Low complexity" evidence="6">
    <location>
        <begin position="33"/>
        <end position="44"/>
    </location>
</feature>
<evidence type="ECO:0000256" key="5">
    <source>
        <dbReference type="ARBA" id="ARBA00023242"/>
    </source>
</evidence>
<dbReference type="PANTHER" id="PTHR15263">
    <property type="entry name" value="I-KAPPA-B-LIKE PROTEIN IKBL"/>
    <property type="match status" value="1"/>
</dbReference>
<keyword evidence="4" id="KW-0040">ANK repeat</keyword>
<keyword evidence="2" id="KW-0597">Phosphoprotein</keyword>
<keyword evidence="5" id="KW-0539">Nucleus</keyword>
<evidence type="ECO:0000313" key="7">
    <source>
        <dbReference type="EMBL" id="TBU28543.1"/>
    </source>
</evidence>
<dbReference type="GO" id="GO:0005634">
    <property type="term" value="C:nucleus"/>
    <property type="evidence" value="ECO:0007669"/>
    <property type="project" value="UniProtKB-SubCell"/>
</dbReference>